<comment type="subunit">
    <text evidence="3 16">Homodimer.</text>
</comment>
<dbReference type="SFLD" id="SFLDS00029">
    <property type="entry name" value="Radical_SAM"/>
    <property type="match status" value="1"/>
</dbReference>
<dbReference type="RefSeq" id="WP_054328434.1">
    <property type="nucleotide sequence ID" value="NZ_JACOPL010000004.1"/>
</dbReference>
<evidence type="ECO:0000256" key="11">
    <source>
        <dbReference type="ARBA" id="ARBA00023004"/>
    </source>
</evidence>
<dbReference type="SUPFAM" id="SSF102114">
    <property type="entry name" value="Radical SAM enzymes"/>
    <property type="match status" value="1"/>
</dbReference>
<comment type="catalytic activity">
    <reaction evidence="13 16">
        <text>(4R,5S)-dethiobiotin + (sulfur carrier)-SH + 2 reduced [2Fe-2S]-[ferredoxin] + 2 S-adenosyl-L-methionine = (sulfur carrier)-H + biotin + 2 5'-deoxyadenosine + 2 L-methionine + 2 oxidized [2Fe-2S]-[ferredoxin]</text>
        <dbReference type="Rhea" id="RHEA:22060"/>
        <dbReference type="Rhea" id="RHEA-COMP:10000"/>
        <dbReference type="Rhea" id="RHEA-COMP:10001"/>
        <dbReference type="Rhea" id="RHEA-COMP:14737"/>
        <dbReference type="Rhea" id="RHEA-COMP:14739"/>
        <dbReference type="ChEBI" id="CHEBI:17319"/>
        <dbReference type="ChEBI" id="CHEBI:29917"/>
        <dbReference type="ChEBI" id="CHEBI:33737"/>
        <dbReference type="ChEBI" id="CHEBI:33738"/>
        <dbReference type="ChEBI" id="CHEBI:57586"/>
        <dbReference type="ChEBI" id="CHEBI:57844"/>
        <dbReference type="ChEBI" id="CHEBI:59789"/>
        <dbReference type="ChEBI" id="CHEBI:64428"/>
        <dbReference type="ChEBI" id="CHEBI:149473"/>
        <dbReference type="EC" id="2.8.1.6"/>
    </reaction>
</comment>
<feature type="binding site" evidence="16 17">
    <location>
        <position position="198"/>
    </location>
    <ligand>
        <name>[2Fe-2S] cluster</name>
        <dbReference type="ChEBI" id="CHEBI:190135"/>
    </ligand>
</feature>
<dbReference type="GO" id="GO:0005506">
    <property type="term" value="F:iron ion binding"/>
    <property type="evidence" value="ECO:0007669"/>
    <property type="project" value="UniProtKB-UniRule"/>
</dbReference>
<keyword evidence="8 16" id="KW-0001">2Fe-2S</keyword>
<evidence type="ECO:0000256" key="17">
    <source>
        <dbReference type="PIRSR" id="PIRSR001619-1"/>
    </source>
</evidence>
<evidence type="ECO:0000256" key="8">
    <source>
        <dbReference type="ARBA" id="ARBA00022714"/>
    </source>
</evidence>
<dbReference type="InterPro" id="IPR013785">
    <property type="entry name" value="Aldolase_TIM"/>
</dbReference>
<evidence type="ECO:0000256" key="7">
    <source>
        <dbReference type="ARBA" id="ARBA00022691"/>
    </source>
</evidence>
<dbReference type="Pfam" id="PF06968">
    <property type="entry name" value="BATS"/>
    <property type="match status" value="1"/>
</dbReference>
<dbReference type="HAMAP" id="MF_01694">
    <property type="entry name" value="BioB"/>
    <property type="match status" value="1"/>
</dbReference>
<evidence type="ECO:0000256" key="14">
    <source>
        <dbReference type="ARBA" id="ARBA00057568"/>
    </source>
</evidence>
<evidence type="ECO:0000256" key="6">
    <source>
        <dbReference type="ARBA" id="ARBA00022679"/>
    </source>
</evidence>
<comment type="caution">
    <text evidence="19">The sequence shown here is derived from an EMBL/GenBank/DDBJ whole genome shotgun (WGS) entry which is preliminary data.</text>
</comment>
<dbReference type="PIRSF" id="PIRSF001619">
    <property type="entry name" value="Biotin_synth"/>
    <property type="match status" value="1"/>
</dbReference>
<dbReference type="GO" id="GO:0004076">
    <property type="term" value="F:biotin synthase activity"/>
    <property type="evidence" value="ECO:0007669"/>
    <property type="project" value="UniProtKB-UniRule"/>
</dbReference>
<feature type="binding site" evidence="16 17">
    <location>
        <position position="268"/>
    </location>
    <ligand>
        <name>[2Fe-2S] cluster</name>
        <dbReference type="ChEBI" id="CHEBI:190135"/>
    </ligand>
</feature>
<dbReference type="NCBIfam" id="TIGR00433">
    <property type="entry name" value="bioB"/>
    <property type="match status" value="1"/>
</dbReference>
<dbReference type="InterPro" id="IPR010722">
    <property type="entry name" value="BATS_dom"/>
</dbReference>
<keyword evidence="5 16" id="KW-0004">4Fe-4S</keyword>
<organism evidence="19 20">
    <name type="scientific">Agathobaculum faecis</name>
    <dbReference type="NCBI Taxonomy" id="2763013"/>
    <lineage>
        <taxon>Bacteria</taxon>
        <taxon>Bacillati</taxon>
        <taxon>Bacillota</taxon>
        <taxon>Clostridia</taxon>
        <taxon>Eubacteriales</taxon>
        <taxon>Butyricicoccaceae</taxon>
        <taxon>Agathobaculum</taxon>
    </lineage>
</organism>
<evidence type="ECO:0000259" key="18">
    <source>
        <dbReference type="PROSITE" id="PS51918"/>
    </source>
</evidence>
<dbReference type="SFLD" id="SFLDG01060">
    <property type="entry name" value="BATS_domain_containing"/>
    <property type="match status" value="1"/>
</dbReference>
<proteinExistence type="inferred from homology"/>
<evidence type="ECO:0000256" key="3">
    <source>
        <dbReference type="ARBA" id="ARBA00011738"/>
    </source>
</evidence>
<feature type="binding site" evidence="16 17">
    <location>
        <position position="62"/>
    </location>
    <ligand>
        <name>[4Fe-4S] cluster</name>
        <dbReference type="ChEBI" id="CHEBI:49883"/>
        <note>4Fe-4S-S-AdoMet</note>
    </ligand>
</feature>
<evidence type="ECO:0000256" key="9">
    <source>
        <dbReference type="ARBA" id="ARBA00022723"/>
    </source>
</evidence>
<evidence type="ECO:0000256" key="15">
    <source>
        <dbReference type="ARBA" id="ARBA00070199"/>
    </source>
</evidence>
<comment type="cofactor">
    <cofactor evidence="16">
        <name>[2Fe-2S] cluster</name>
        <dbReference type="ChEBI" id="CHEBI:190135"/>
    </cofactor>
    <text evidence="16">Binds 1 [2Fe-2S] cluster. The cluster is coordinated with 3 cysteines and 1 arginine.</text>
</comment>
<dbReference type="CDD" id="cd01335">
    <property type="entry name" value="Radical_SAM"/>
    <property type="match status" value="1"/>
</dbReference>
<dbReference type="InterPro" id="IPR007197">
    <property type="entry name" value="rSAM"/>
</dbReference>
<comment type="cofactor">
    <cofactor evidence="17">
        <name>[2Fe-2S] cluster</name>
        <dbReference type="ChEBI" id="CHEBI:190135"/>
    </cofactor>
    <text evidence="17">Binds 1 [2Fe-2S] cluster. The cluster is coordinated with 3 cysteines and 1 arginine.</text>
</comment>
<gene>
    <name evidence="16 19" type="primary">bioB</name>
    <name evidence="19" type="ORF">H8S45_04995</name>
</gene>
<dbReference type="GO" id="GO:0009102">
    <property type="term" value="P:biotin biosynthetic process"/>
    <property type="evidence" value="ECO:0007669"/>
    <property type="project" value="UniProtKB-UniRule"/>
</dbReference>
<dbReference type="PANTHER" id="PTHR22976:SF2">
    <property type="entry name" value="BIOTIN SYNTHASE, MITOCHONDRIAL"/>
    <property type="match status" value="1"/>
</dbReference>
<dbReference type="Proteomes" id="UP000606499">
    <property type="component" value="Unassembled WGS sequence"/>
</dbReference>
<feature type="binding site" evidence="16 17">
    <location>
        <position position="66"/>
    </location>
    <ligand>
        <name>[4Fe-4S] cluster</name>
        <dbReference type="ChEBI" id="CHEBI:49883"/>
        <note>4Fe-4S-S-AdoMet</note>
    </ligand>
</feature>
<dbReference type="FunFam" id="3.20.20.70:FF:000026">
    <property type="entry name" value="Biotin synthase"/>
    <property type="match status" value="1"/>
</dbReference>
<keyword evidence="11 16" id="KW-0408">Iron</keyword>
<keyword evidence="10 16" id="KW-0093">Biotin biosynthesis</keyword>
<evidence type="ECO:0000313" key="19">
    <source>
        <dbReference type="EMBL" id="MBC5724817.1"/>
    </source>
</evidence>
<evidence type="ECO:0000256" key="2">
    <source>
        <dbReference type="ARBA" id="ARBA00010765"/>
    </source>
</evidence>
<evidence type="ECO:0000313" key="20">
    <source>
        <dbReference type="Proteomes" id="UP000606499"/>
    </source>
</evidence>
<dbReference type="InterPro" id="IPR006638">
    <property type="entry name" value="Elp3/MiaA/NifB-like_rSAM"/>
</dbReference>
<dbReference type="SMART" id="SM00729">
    <property type="entry name" value="Elp3"/>
    <property type="match status" value="1"/>
</dbReference>
<evidence type="ECO:0000256" key="13">
    <source>
        <dbReference type="ARBA" id="ARBA00051157"/>
    </source>
</evidence>
<reference evidence="19" key="1">
    <citation type="submission" date="2020-08" db="EMBL/GenBank/DDBJ databases">
        <title>Genome public.</title>
        <authorList>
            <person name="Liu C."/>
            <person name="Sun Q."/>
        </authorList>
    </citation>
    <scope>NUCLEOTIDE SEQUENCE</scope>
    <source>
        <strain evidence="19">NSJ-28</strain>
    </source>
</reference>
<feature type="binding site" evidence="16 17">
    <location>
        <position position="69"/>
    </location>
    <ligand>
        <name>[4Fe-4S] cluster</name>
        <dbReference type="ChEBI" id="CHEBI:49883"/>
        <note>4Fe-4S-S-AdoMet</note>
    </ligand>
</feature>
<evidence type="ECO:0000256" key="4">
    <source>
        <dbReference type="ARBA" id="ARBA00012236"/>
    </source>
</evidence>
<dbReference type="InterPro" id="IPR002684">
    <property type="entry name" value="Biotin_synth/BioAB"/>
</dbReference>
<dbReference type="EC" id="2.8.1.6" evidence="4 16"/>
<sequence length="323" mass="35652">MKALQQLTEKVLSGEPITKVEAMCLYQQPLDELCKSADAIRRHFCGNRFDICTIINGKSGRCSENCRFCAQSAHNHTGAAQYPLLPEEEIIAQAKRNQERGVLRYSIVTSGKRLSDGEVEQMCWVVQEIKRTVGISVCVSFGLLDKRQFRKLKEAGVTRVHNNLETSRRNFPHICTTHTFDDKVQAIHAAQAAGLSVCSGGIMGLGERAEDRIDMAIELRRLQIKSVPVNMLNPIPGTPMENNPRLTVEDMRRIVAVYRFILPDASIRLAGGRGQLPDKGRSCFTSGANAAISGDMLTTAGITTQTDMELLKGLGYEVGLCNE</sequence>
<dbReference type="Pfam" id="PF04055">
    <property type="entry name" value="Radical_SAM"/>
    <property type="match status" value="1"/>
</dbReference>
<keyword evidence="6 16" id="KW-0808">Transferase</keyword>
<comment type="cofactor">
    <cofactor evidence="16 17">
        <name>[4Fe-4S] cluster</name>
        <dbReference type="ChEBI" id="CHEBI:49883"/>
    </cofactor>
    <text evidence="16 17">Binds 1 [4Fe-4S] cluster. The cluster is coordinated with 3 cysteines and an exchangeable S-adenosyl-L-methionine.</text>
</comment>
<keyword evidence="12 16" id="KW-0411">Iron-sulfur</keyword>
<dbReference type="InterPro" id="IPR024177">
    <property type="entry name" value="Biotin_synthase"/>
</dbReference>
<comment type="function">
    <text evidence="14 16">Catalyzes the conversion of dethiobiotin (DTB) to biotin by the insertion of a sulfur atom into dethiobiotin via a radical-based mechanism.</text>
</comment>
<feature type="binding site" evidence="16 17">
    <location>
        <position position="138"/>
    </location>
    <ligand>
        <name>[2Fe-2S] cluster</name>
        <dbReference type="ChEBI" id="CHEBI:190135"/>
    </ligand>
</feature>
<dbReference type="GO" id="GO:0051537">
    <property type="term" value="F:2 iron, 2 sulfur cluster binding"/>
    <property type="evidence" value="ECO:0007669"/>
    <property type="project" value="UniProtKB-KW"/>
</dbReference>
<evidence type="ECO:0000256" key="10">
    <source>
        <dbReference type="ARBA" id="ARBA00022756"/>
    </source>
</evidence>
<evidence type="ECO:0000256" key="12">
    <source>
        <dbReference type="ARBA" id="ARBA00023014"/>
    </source>
</evidence>
<dbReference type="SFLD" id="SFLDG01278">
    <property type="entry name" value="biotin_synthase_like"/>
    <property type="match status" value="1"/>
</dbReference>
<keyword evidence="20" id="KW-1185">Reference proteome</keyword>
<dbReference type="AlphaFoldDB" id="A0A923LUZ3"/>
<keyword evidence="9 16" id="KW-0479">Metal-binding</keyword>
<dbReference type="PANTHER" id="PTHR22976">
    <property type="entry name" value="BIOTIN SYNTHASE"/>
    <property type="match status" value="1"/>
</dbReference>
<feature type="domain" description="Radical SAM core" evidence="18">
    <location>
        <begin position="44"/>
        <end position="273"/>
    </location>
</feature>
<evidence type="ECO:0000256" key="1">
    <source>
        <dbReference type="ARBA" id="ARBA00004942"/>
    </source>
</evidence>
<dbReference type="EMBL" id="JACOPL010000004">
    <property type="protein sequence ID" value="MBC5724817.1"/>
    <property type="molecule type" value="Genomic_DNA"/>
</dbReference>
<comment type="similarity">
    <text evidence="2 16">Belongs to the radical SAM superfamily. Biotin synthase family.</text>
</comment>
<protein>
    <recommendedName>
        <fullName evidence="15 16">Biotin synthase</fullName>
        <ecNumber evidence="4 16">2.8.1.6</ecNumber>
    </recommendedName>
</protein>
<evidence type="ECO:0000256" key="5">
    <source>
        <dbReference type="ARBA" id="ARBA00022485"/>
    </source>
</evidence>
<dbReference type="PROSITE" id="PS51918">
    <property type="entry name" value="RADICAL_SAM"/>
    <property type="match status" value="1"/>
</dbReference>
<keyword evidence="7 16" id="KW-0949">S-adenosyl-L-methionine</keyword>
<name>A0A923LUZ3_9FIRM</name>
<feature type="binding site" evidence="16 17">
    <location>
        <position position="106"/>
    </location>
    <ligand>
        <name>[2Fe-2S] cluster</name>
        <dbReference type="ChEBI" id="CHEBI:190135"/>
    </ligand>
</feature>
<dbReference type="GO" id="GO:0051539">
    <property type="term" value="F:4 iron, 4 sulfur cluster binding"/>
    <property type="evidence" value="ECO:0007669"/>
    <property type="project" value="UniProtKB-KW"/>
</dbReference>
<dbReference type="InterPro" id="IPR058240">
    <property type="entry name" value="rSAM_sf"/>
</dbReference>
<comment type="pathway">
    <text evidence="1 16">Cofactor biosynthesis; biotin biosynthesis; biotin from 7,8-diaminononanoate: step 2/2.</text>
</comment>
<accession>A0A923LUZ3</accession>
<dbReference type="Gene3D" id="3.20.20.70">
    <property type="entry name" value="Aldolase class I"/>
    <property type="match status" value="1"/>
</dbReference>
<evidence type="ECO:0000256" key="16">
    <source>
        <dbReference type="HAMAP-Rule" id="MF_01694"/>
    </source>
</evidence>
<dbReference type="SMART" id="SM00876">
    <property type="entry name" value="BATS"/>
    <property type="match status" value="1"/>
</dbReference>